<dbReference type="GO" id="GO:0005886">
    <property type="term" value="C:plasma membrane"/>
    <property type="evidence" value="ECO:0007669"/>
    <property type="project" value="UniProtKB-SubCell"/>
</dbReference>
<dbReference type="PROSITE" id="PS50850">
    <property type="entry name" value="MFS"/>
    <property type="match status" value="1"/>
</dbReference>
<dbReference type="SUPFAM" id="SSF103473">
    <property type="entry name" value="MFS general substrate transporter"/>
    <property type="match status" value="1"/>
</dbReference>
<reference evidence="7" key="2">
    <citation type="submission" date="2020-09" db="EMBL/GenBank/DDBJ databases">
        <authorList>
            <person name="Sun Q."/>
            <person name="Zhou Y."/>
        </authorList>
    </citation>
    <scope>NUCLEOTIDE SEQUENCE</scope>
    <source>
        <strain evidence="7">CGMCC 4.7306</strain>
    </source>
</reference>
<accession>A0A917W1Q0</accession>
<evidence type="ECO:0000256" key="3">
    <source>
        <dbReference type="ARBA" id="ARBA00022989"/>
    </source>
</evidence>
<dbReference type="InterPro" id="IPR011701">
    <property type="entry name" value="MFS"/>
</dbReference>
<evidence type="ECO:0000256" key="2">
    <source>
        <dbReference type="ARBA" id="ARBA00022692"/>
    </source>
</evidence>
<organism evidence="7 8">
    <name type="scientific">Microlunatus endophyticus</name>
    <dbReference type="NCBI Taxonomy" id="1716077"/>
    <lineage>
        <taxon>Bacteria</taxon>
        <taxon>Bacillati</taxon>
        <taxon>Actinomycetota</taxon>
        <taxon>Actinomycetes</taxon>
        <taxon>Propionibacteriales</taxon>
        <taxon>Propionibacteriaceae</taxon>
        <taxon>Microlunatus</taxon>
    </lineage>
</organism>
<feature type="transmembrane region" description="Helical" evidence="5">
    <location>
        <begin position="264"/>
        <end position="282"/>
    </location>
</feature>
<protein>
    <submittedName>
        <fullName evidence="7">MFS transporter</fullName>
    </submittedName>
</protein>
<dbReference type="InterPro" id="IPR050382">
    <property type="entry name" value="MFS_Na/Anion_cotransporter"/>
</dbReference>
<dbReference type="CDD" id="cd17319">
    <property type="entry name" value="MFS_ExuT_GudP_like"/>
    <property type="match status" value="1"/>
</dbReference>
<feature type="transmembrane region" description="Helical" evidence="5">
    <location>
        <begin position="178"/>
        <end position="194"/>
    </location>
</feature>
<feature type="domain" description="Major facilitator superfamily (MFS) profile" evidence="6">
    <location>
        <begin position="20"/>
        <end position="407"/>
    </location>
</feature>
<evidence type="ECO:0000256" key="1">
    <source>
        <dbReference type="ARBA" id="ARBA00004651"/>
    </source>
</evidence>
<keyword evidence="3 5" id="KW-1133">Transmembrane helix</keyword>
<feature type="transmembrane region" description="Helical" evidence="5">
    <location>
        <begin position="227"/>
        <end position="244"/>
    </location>
</feature>
<feature type="transmembrane region" description="Helical" evidence="5">
    <location>
        <begin position="154"/>
        <end position="172"/>
    </location>
</feature>
<dbReference type="AlphaFoldDB" id="A0A917W1Q0"/>
<dbReference type="Pfam" id="PF07690">
    <property type="entry name" value="MFS_1"/>
    <property type="match status" value="1"/>
</dbReference>
<dbReference type="EMBL" id="BMMZ01000003">
    <property type="protein sequence ID" value="GGL57254.1"/>
    <property type="molecule type" value="Genomic_DNA"/>
</dbReference>
<comment type="subcellular location">
    <subcellularLocation>
        <location evidence="1">Cell membrane</location>
        <topology evidence="1">Multi-pass membrane protein</topology>
    </subcellularLocation>
</comment>
<reference evidence="7" key="1">
    <citation type="journal article" date="2014" name="Int. J. Syst. Evol. Microbiol.">
        <title>Complete genome sequence of Corynebacterium casei LMG S-19264T (=DSM 44701T), isolated from a smear-ripened cheese.</title>
        <authorList>
            <consortium name="US DOE Joint Genome Institute (JGI-PGF)"/>
            <person name="Walter F."/>
            <person name="Albersmeier A."/>
            <person name="Kalinowski J."/>
            <person name="Ruckert C."/>
        </authorList>
    </citation>
    <scope>NUCLEOTIDE SEQUENCE</scope>
    <source>
        <strain evidence="7">CGMCC 4.7306</strain>
    </source>
</reference>
<evidence type="ECO:0000259" key="6">
    <source>
        <dbReference type="PROSITE" id="PS50850"/>
    </source>
</evidence>
<dbReference type="PANTHER" id="PTHR11662:SF399">
    <property type="entry name" value="FI19708P1-RELATED"/>
    <property type="match status" value="1"/>
</dbReference>
<dbReference type="Proteomes" id="UP000613840">
    <property type="component" value="Unassembled WGS sequence"/>
</dbReference>
<comment type="caution">
    <text evidence="7">The sequence shown here is derived from an EMBL/GenBank/DDBJ whole genome shotgun (WGS) entry which is preliminary data.</text>
</comment>
<feature type="transmembrane region" description="Helical" evidence="5">
    <location>
        <begin position="357"/>
        <end position="376"/>
    </location>
</feature>
<name>A0A917W1Q0_9ACTN</name>
<evidence type="ECO:0000256" key="5">
    <source>
        <dbReference type="SAM" id="Phobius"/>
    </source>
</evidence>
<feature type="transmembrane region" description="Helical" evidence="5">
    <location>
        <begin position="21"/>
        <end position="38"/>
    </location>
</feature>
<feature type="transmembrane region" description="Helical" evidence="5">
    <location>
        <begin position="85"/>
        <end position="105"/>
    </location>
</feature>
<feature type="transmembrane region" description="Helical" evidence="5">
    <location>
        <begin position="318"/>
        <end position="337"/>
    </location>
</feature>
<dbReference type="InterPro" id="IPR020846">
    <property type="entry name" value="MFS_dom"/>
</dbReference>
<feature type="transmembrane region" description="Helical" evidence="5">
    <location>
        <begin position="294"/>
        <end position="312"/>
    </location>
</feature>
<dbReference type="RefSeq" id="WP_188894535.1">
    <property type="nucleotide sequence ID" value="NZ_BMMZ01000003.1"/>
</dbReference>
<dbReference type="Gene3D" id="1.20.1250.20">
    <property type="entry name" value="MFS general substrate transporter like domains"/>
    <property type="match status" value="2"/>
</dbReference>
<feature type="transmembrane region" description="Helical" evidence="5">
    <location>
        <begin position="111"/>
        <end position="133"/>
    </location>
</feature>
<evidence type="ECO:0000313" key="8">
    <source>
        <dbReference type="Proteomes" id="UP000613840"/>
    </source>
</evidence>
<keyword evidence="8" id="KW-1185">Reference proteome</keyword>
<sequence>MSDSSTAPARAQMSRVAKITTGLLFFTWLIDYFDRLIMTIALPDVGKTFGLNHTEEGLIVSAFFFAYAFSQLPGGMLADRFGTKNVVAAAMIIWSVFTGLTAAAWSFGAMIAIRILFGIGEGIFPGASMKAIAERTTPRERMLANGVMLSSNNFGAAVAPLVAVPLIAAIGWRAGFGVSAIAGVVMLIILLLLLPGRDQAAVVESAPAPEAELPKARPWAILASPQIYLYVAMFFGLDIIGWGINTWMPSYLEEARGLSLSGSAVLLAIPPVVGGLATMAGGRLSDRLGGRPRLSVAPAMAVGGAALLAMAYSPSLTAFIIFECVGVGCFGLAFMPVMSVPLKALNGRFTGSASGTINFGGQLAGVLAPVAMGFLVDRFSYSAAFLFPVGGAALALVMALIVPQTPRILTSQLRRNHRLEGGFADTDEAVAVGGN</sequence>
<dbReference type="PANTHER" id="PTHR11662">
    <property type="entry name" value="SOLUTE CARRIER FAMILY 17"/>
    <property type="match status" value="1"/>
</dbReference>
<feature type="transmembrane region" description="Helical" evidence="5">
    <location>
        <begin position="382"/>
        <end position="402"/>
    </location>
</feature>
<keyword evidence="2 5" id="KW-0812">Transmembrane</keyword>
<dbReference type="GO" id="GO:0022857">
    <property type="term" value="F:transmembrane transporter activity"/>
    <property type="evidence" value="ECO:0007669"/>
    <property type="project" value="InterPro"/>
</dbReference>
<dbReference type="InterPro" id="IPR036259">
    <property type="entry name" value="MFS_trans_sf"/>
</dbReference>
<proteinExistence type="predicted"/>
<feature type="transmembrane region" description="Helical" evidence="5">
    <location>
        <begin position="58"/>
        <end position="78"/>
    </location>
</feature>
<evidence type="ECO:0000256" key="4">
    <source>
        <dbReference type="ARBA" id="ARBA00023136"/>
    </source>
</evidence>
<gene>
    <name evidence="7" type="ORF">GCM10011575_14520</name>
</gene>
<keyword evidence="4 5" id="KW-0472">Membrane</keyword>
<evidence type="ECO:0000313" key="7">
    <source>
        <dbReference type="EMBL" id="GGL57254.1"/>
    </source>
</evidence>